<dbReference type="EMBL" id="JADKPN010000007">
    <property type="protein sequence ID" value="MBF4764013.1"/>
    <property type="molecule type" value="Genomic_DNA"/>
</dbReference>
<dbReference type="Proteomes" id="UP000640489">
    <property type="component" value="Unassembled WGS sequence"/>
</dbReference>
<dbReference type="Pfam" id="PF01551">
    <property type="entry name" value="Peptidase_M23"/>
    <property type="match status" value="1"/>
</dbReference>
<comment type="cofactor">
    <cofactor evidence="1">
        <name>Zn(2+)</name>
        <dbReference type="ChEBI" id="CHEBI:29105"/>
    </cofactor>
</comment>
<feature type="region of interest" description="Disordered" evidence="8">
    <location>
        <begin position="1"/>
        <end position="32"/>
    </location>
</feature>
<evidence type="ECO:0000256" key="8">
    <source>
        <dbReference type="SAM" id="MobiDB-lite"/>
    </source>
</evidence>
<dbReference type="GO" id="GO:0004222">
    <property type="term" value="F:metalloendopeptidase activity"/>
    <property type="evidence" value="ECO:0007669"/>
    <property type="project" value="TreeGrafter"/>
</dbReference>
<protein>
    <submittedName>
        <fullName evidence="10">Peptidoglycan DD-metalloendopeptidase family protein</fullName>
    </submittedName>
</protein>
<keyword evidence="2" id="KW-0645">Protease</keyword>
<evidence type="ECO:0000256" key="5">
    <source>
        <dbReference type="ARBA" id="ARBA00022833"/>
    </source>
</evidence>
<dbReference type="InterPro" id="IPR050570">
    <property type="entry name" value="Cell_wall_metabolism_enzyme"/>
</dbReference>
<keyword evidence="11" id="KW-1185">Reference proteome</keyword>
<reference evidence="10" key="1">
    <citation type="submission" date="2020-11" db="EMBL/GenBank/DDBJ databases">
        <title>Nocardioides sp. nov., isolated from Soil of Cynanchum wilfordii Hemsley rhizosphere.</title>
        <authorList>
            <person name="Lee J.-S."/>
            <person name="Suh M.K."/>
            <person name="Kim J.-S."/>
        </authorList>
    </citation>
    <scope>NUCLEOTIDE SEQUENCE</scope>
    <source>
        <strain evidence="10">KCTC 19275</strain>
    </source>
</reference>
<dbReference type="SUPFAM" id="SSF51261">
    <property type="entry name" value="Duplicated hybrid motif"/>
    <property type="match status" value="1"/>
</dbReference>
<dbReference type="CDD" id="cd12797">
    <property type="entry name" value="M23_peptidase"/>
    <property type="match status" value="1"/>
</dbReference>
<evidence type="ECO:0000256" key="3">
    <source>
        <dbReference type="ARBA" id="ARBA00022723"/>
    </source>
</evidence>
<dbReference type="PANTHER" id="PTHR21666">
    <property type="entry name" value="PEPTIDASE-RELATED"/>
    <property type="match status" value="1"/>
</dbReference>
<evidence type="ECO:0000256" key="6">
    <source>
        <dbReference type="ARBA" id="ARBA00023049"/>
    </source>
</evidence>
<dbReference type="InterPro" id="IPR016047">
    <property type="entry name" value="M23ase_b-sheet_dom"/>
</dbReference>
<organism evidence="10 11">
    <name type="scientific">Nocardioides islandensis</name>
    <dbReference type="NCBI Taxonomy" id="433663"/>
    <lineage>
        <taxon>Bacteria</taxon>
        <taxon>Bacillati</taxon>
        <taxon>Actinomycetota</taxon>
        <taxon>Actinomycetes</taxon>
        <taxon>Propionibacteriales</taxon>
        <taxon>Nocardioidaceae</taxon>
        <taxon>Nocardioides</taxon>
    </lineage>
</organism>
<gene>
    <name evidence="10" type="ORF">ISU07_12835</name>
</gene>
<sequence length="406" mass="44784">MPTANAGELRDKQQKVHRKVERANHDLDESSARLRQATQALSHAREQLTEARAELGDVRARLEVARQRDEEMKAALAAAEARLAQAQDDVAQGKSALQDQHEAVVDAITSIYEQGDPGLMAIGSLMDAQSPADLTRQHEANSSIMDKQSNAYDDLQAAEVLLKVHENEVQEATADVAAKRQEAADHLVEMQQLTQEALDAKDKVKGLVGDRKDAEAMAFEAKQKDKKALAKLKRQEAKIQRLIQEAIRKARERARRKAAREARKAAAHGGGPVDTNGLLMHPVSGPITSPYGYRIHPIYHYWGLHDGDDFGAPCGAPLVAVRNGKVLTEYYSSVWGNRLYINLGMVNGKFITVIYNHLSRYAVGSGQVVRRGETVGYVGTTGWSTGCHLHFTVMENGHPVDPMKYF</sequence>
<evidence type="ECO:0000256" key="4">
    <source>
        <dbReference type="ARBA" id="ARBA00022801"/>
    </source>
</evidence>
<evidence type="ECO:0000313" key="11">
    <source>
        <dbReference type="Proteomes" id="UP000640489"/>
    </source>
</evidence>
<keyword evidence="4" id="KW-0378">Hydrolase</keyword>
<evidence type="ECO:0000256" key="2">
    <source>
        <dbReference type="ARBA" id="ARBA00022670"/>
    </source>
</evidence>
<keyword evidence="6" id="KW-0482">Metalloprotease</keyword>
<evidence type="ECO:0000313" key="10">
    <source>
        <dbReference type="EMBL" id="MBF4764013.1"/>
    </source>
</evidence>
<evidence type="ECO:0000256" key="1">
    <source>
        <dbReference type="ARBA" id="ARBA00001947"/>
    </source>
</evidence>
<dbReference type="PANTHER" id="PTHR21666:SF288">
    <property type="entry name" value="CELL DIVISION PROTEIN YTFB"/>
    <property type="match status" value="1"/>
</dbReference>
<name>A0A930VCM4_9ACTN</name>
<dbReference type="GO" id="GO:0046872">
    <property type="term" value="F:metal ion binding"/>
    <property type="evidence" value="ECO:0007669"/>
    <property type="project" value="UniProtKB-KW"/>
</dbReference>
<dbReference type="Gene3D" id="1.10.287.1490">
    <property type="match status" value="1"/>
</dbReference>
<keyword evidence="5" id="KW-0862">Zinc</keyword>
<keyword evidence="3" id="KW-0479">Metal-binding</keyword>
<evidence type="ECO:0000259" key="9">
    <source>
        <dbReference type="Pfam" id="PF01551"/>
    </source>
</evidence>
<dbReference type="RefSeq" id="WP_194707200.1">
    <property type="nucleotide sequence ID" value="NZ_JADKPN010000007.1"/>
</dbReference>
<accession>A0A930VCM4</accession>
<keyword evidence="7" id="KW-0175">Coiled coil</keyword>
<feature type="domain" description="M23ase beta-sheet core" evidence="9">
    <location>
        <begin position="304"/>
        <end position="402"/>
    </location>
</feature>
<feature type="compositionally biased region" description="Basic and acidic residues" evidence="8">
    <location>
        <begin position="21"/>
        <end position="32"/>
    </location>
</feature>
<comment type="caution">
    <text evidence="10">The sequence shown here is derived from an EMBL/GenBank/DDBJ whole genome shotgun (WGS) entry which is preliminary data.</text>
</comment>
<proteinExistence type="predicted"/>
<dbReference type="InterPro" id="IPR011055">
    <property type="entry name" value="Dup_hybrid_motif"/>
</dbReference>
<dbReference type="Gene3D" id="2.70.70.10">
    <property type="entry name" value="Glucose Permease (Domain IIA)"/>
    <property type="match status" value="1"/>
</dbReference>
<dbReference type="GO" id="GO:0006508">
    <property type="term" value="P:proteolysis"/>
    <property type="evidence" value="ECO:0007669"/>
    <property type="project" value="UniProtKB-KW"/>
</dbReference>
<dbReference type="AlphaFoldDB" id="A0A930VCM4"/>
<feature type="coiled-coil region" evidence="7">
    <location>
        <begin position="155"/>
        <end position="252"/>
    </location>
</feature>
<evidence type="ECO:0000256" key="7">
    <source>
        <dbReference type="SAM" id="Coils"/>
    </source>
</evidence>